<name>A0A811S4N5_9POAL</name>
<gene>
    <name evidence="2" type="ORF">NCGR_LOCUS60112</name>
</gene>
<evidence type="ECO:0000313" key="3">
    <source>
        <dbReference type="Proteomes" id="UP000604825"/>
    </source>
</evidence>
<accession>A0A811S4N5</accession>
<organism evidence="2 3">
    <name type="scientific">Miscanthus lutarioriparius</name>
    <dbReference type="NCBI Taxonomy" id="422564"/>
    <lineage>
        <taxon>Eukaryota</taxon>
        <taxon>Viridiplantae</taxon>
        <taxon>Streptophyta</taxon>
        <taxon>Embryophyta</taxon>
        <taxon>Tracheophyta</taxon>
        <taxon>Spermatophyta</taxon>
        <taxon>Magnoliopsida</taxon>
        <taxon>Liliopsida</taxon>
        <taxon>Poales</taxon>
        <taxon>Poaceae</taxon>
        <taxon>PACMAD clade</taxon>
        <taxon>Panicoideae</taxon>
        <taxon>Andropogonodae</taxon>
        <taxon>Andropogoneae</taxon>
        <taxon>Saccharinae</taxon>
        <taxon>Miscanthus</taxon>
    </lineage>
</organism>
<reference evidence="2" key="1">
    <citation type="submission" date="2020-10" db="EMBL/GenBank/DDBJ databases">
        <authorList>
            <person name="Han B."/>
            <person name="Lu T."/>
            <person name="Zhao Q."/>
            <person name="Huang X."/>
            <person name="Zhao Y."/>
        </authorList>
    </citation>
    <scope>NUCLEOTIDE SEQUENCE</scope>
</reference>
<evidence type="ECO:0000256" key="1">
    <source>
        <dbReference type="SAM" id="SignalP"/>
    </source>
</evidence>
<sequence>MAFVSKSIASPALPCLVMALVLVASTKAQLLPPTPPAQTPPPTTPALAPSQSLCPAGFANISLFEEAKLELFKLRIILTLQSNSTTEKPAGINTTLASILPRFTVCSCIYVGTDDVDDDFEPPTLLGALTCTKISG</sequence>
<dbReference type="EMBL" id="CAJGYO010000018">
    <property type="protein sequence ID" value="CAD6336014.1"/>
    <property type="molecule type" value="Genomic_DNA"/>
</dbReference>
<proteinExistence type="predicted"/>
<dbReference type="Proteomes" id="UP000604825">
    <property type="component" value="Unassembled WGS sequence"/>
</dbReference>
<protein>
    <submittedName>
        <fullName evidence="2">Uncharacterized protein</fullName>
    </submittedName>
</protein>
<dbReference type="AlphaFoldDB" id="A0A811S4N5"/>
<comment type="caution">
    <text evidence="2">The sequence shown here is derived from an EMBL/GenBank/DDBJ whole genome shotgun (WGS) entry which is preliminary data.</text>
</comment>
<keyword evidence="3" id="KW-1185">Reference proteome</keyword>
<evidence type="ECO:0000313" key="2">
    <source>
        <dbReference type="EMBL" id="CAD6336014.1"/>
    </source>
</evidence>
<feature type="chain" id="PRO_5032958702" evidence="1">
    <location>
        <begin position="29"/>
        <end position="136"/>
    </location>
</feature>
<feature type="signal peptide" evidence="1">
    <location>
        <begin position="1"/>
        <end position="28"/>
    </location>
</feature>
<keyword evidence="1" id="KW-0732">Signal</keyword>